<keyword evidence="3" id="KW-0862">Zinc</keyword>
<dbReference type="Proteomes" id="UP001156905">
    <property type="component" value="Unassembled WGS sequence"/>
</dbReference>
<evidence type="ECO:0000256" key="4">
    <source>
        <dbReference type="ARBA" id="ARBA00023239"/>
    </source>
</evidence>
<dbReference type="InterPro" id="IPR006913">
    <property type="entry name" value="CENP-V/GFA"/>
</dbReference>
<evidence type="ECO:0000256" key="3">
    <source>
        <dbReference type="ARBA" id="ARBA00022833"/>
    </source>
</evidence>
<sequence>MPGSGRGDIRKAEDEMTMTDRTGGCACGAIRFRVTAPLMGVGVCHCTDCQKASGGGPNYVALAPKTALEVTKGEARIYFSKGDSGGDVGRAFCPDCGAPLWSLPPHAPFATIKLGALDHNSDLTPGLHLYTSSAQPWHLMHEGVPTFPKMPPSPPPGA</sequence>
<evidence type="ECO:0000313" key="7">
    <source>
        <dbReference type="Proteomes" id="UP001156905"/>
    </source>
</evidence>
<name>A0ABQ6B1Y5_9BRAD</name>
<protein>
    <recommendedName>
        <fullName evidence="5">CENP-V/GFA domain-containing protein</fullName>
    </recommendedName>
</protein>
<evidence type="ECO:0000313" key="6">
    <source>
        <dbReference type="EMBL" id="GLR86117.1"/>
    </source>
</evidence>
<proteinExistence type="inferred from homology"/>
<dbReference type="SUPFAM" id="SSF51316">
    <property type="entry name" value="Mss4-like"/>
    <property type="match status" value="1"/>
</dbReference>
<dbReference type="Gene3D" id="3.90.1590.10">
    <property type="entry name" value="glutathione-dependent formaldehyde- activating enzyme (gfa)"/>
    <property type="match status" value="1"/>
</dbReference>
<dbReference type="PROSITE" id="PS51891">
    <property type="entry name" value="CENP_V_GFA"/>
    <property type="match status" value="1"/>
</dbReference>
<organism evidence="6 7">
    <name type="scientific">Bradyrhizobium iriomotense</name>
    <dbReference type="NCBI Taxonomy" id="441950"/>
    <lineage>
        <taxon>Bacteria</taxon>
        <taxon>Pseudomonadati</taxon>
        <taxon>Pseudomonadota</taxon>
        <taxon>Alphaproteobacteria</taxon>
        <taxon>Hyphomicrobiales</taxon>
        <taxon>Nitrobacteraceae</taxon>
        <taxon>Bradyrhizobium</taxon>
    </lineage>
</organism>
<evidence type="ECO:0000256" key="2">
    <source>
        <dbReference type="ARBA" id="ARBA00022723"/>
    </source>
</evidence>
<keyword evidence="4" id="KW-0456">Lyase</keyword>
<dbReference type="PANTHER" id="PTHR33337:SF40">
    <property type="entry name" value="CENP-V_GFA DOMAIN-CONTAINING PROTEIN-RELATED"/>
    <property type="match status" value="1"/>
</dbReference>
<gene>
    <name evidence="6" type="ORF">GCM10007857_28280</name>
</gene>
<dbReference type="EMBL" id="BSOW01000008">
    <property type="protein sequence ID" value="GLR86117.1"/>
    <property type="molecule type" value="Genomic_DNA"/>
</dbReference>
<accession>A0ABQ6B1Y5</accession>
<feature type="domain" description="CENP-V/GFA" evidence="5">
    <location>
        <begin position="21"/>
        <end position="138"/>
    </location>
</feature>
<comment type="caution">
    <text evidence="6">The sequence shown here is derived from an EMBL/GenBank/DDBJ whole genome shotgun (WGS) entry which is preliminary data.</text>
</comment>
<dbReference type="PANTHER" id="PTHR33337">
    <property type="entry name" value="GFA DOMAIN-CONTAINING PROTEIN"/>
    <property type="match status" value="1"/>
</dbReference>
<keyword evidence="7" id="KW-1185">Reference proteome</keyword>
<evidence type="ECO:0000259" key="5">
    <source>
        <dbReference type="PROSITE" id="PS51891"/>
    </source>
</evidence>
<comment type="similarity">
    <text evidence="1">Belongs to the Gfa family.</text>
</comment>
<reference evidence="7" key="1">
    <citation type="journal article" date="2019" name="Int. J. Syst. Evol. Microbiol.">
        <title>The Global Catalogue of Microorganisms (GCM) 10K type strain sequencing project: providing services to taxonomists for standard genome sequencing and annotation.</title>
        <authorList>
            <consortium name="The Broad Institute Genomics Platform"/>
            <consortium name="The Broad Institute Genome Sequencing Center for Infectious Disease"/>
            <person name="Wu L."/>
            <person name="Ma J."/>
        </authorList>
    </citation>
    <scope>NUCLEOTIDE SEQUENCE [LARGE SCALE GENOMIC DNA]</scope>
    <source>
        <strain evidence="7">NBRC 102520</strain>
    </source>
</reference>
<dbReference type="Pfam" id="PF04828">
    <property type="entry name" value="GFA"/>
    <property type="match status" value="1"/>
</dbReference>
<keyword evidence="2" id="KW-0479">Metal-binding</keyword>
<dbReference type="InterPro" id="IPR011057">
    <property type="entry name" value="Mss4-like_sf"/>
</dbReference>
<evidence type="ECO:0000256" key="1">
    <source>
        <dbReference type="ARBA" id="ARBA00005495"/>
    </source>
</evidence>